<dbReference type="SUPFAM" id="SSF55729">
    <property type="entry name" value="Acyl-CoA N-acyltransferases (Nat)"/>
    <property type="match status" value="1"/>
</dbReference>
<evidence type="ECO:0000313" key="2">
    <source>
        <dbReference type="EMBL" id="SEG24679.1"/>
    </source>
</evidence>
<keyword evidence="2" id="KW-0808">Transferase</keyword>
<dbReference type="PROSITE" id="PS51186">
    <property type="entry name" value="GNAT"/>
    <property type="match status" value="1"/>
</dbReference>
<protein>
    <submittedName>
        <fullName evidence="2">Acetyltransferase (GNAT) family protein</fullName>
    </submittedName>
</protein>
<dbReference type="EMBL" id="FNVD01000020">
    <property type="protein sequence ID" value="SEG24679.1"/>
    <property type="molecule type" value="Genomic_DNA"/>
</dbReference>
<feature type="domain" description="N-acetyltransferase" evidence="1">
    <location>
        <begin position="1"/>
        <end position="134"/>
    </location>
</feature>
<gene>
    <name evidence="2" type="ORF">SAMN05421751_12010</name>
</gene>
<keyword evidence="3" id="KW-1185">Reference proteome</keyword>
<dbReference type="AlphaFoldDB" id="A0A1H5YKK3"/>
<sequence>MGSIYKRLLRHPLRLAAALAPALLSPARVKGIVEVLFASGHGGAGGNGDGPPLPRHELFSIVVASDQRRRGVAERLYRRLCAGFRDRGVTSFRILVGKQLDAANRFYHRMGARPVTEVQLHEGAVSTIYVQDLNDESRPRSASIRSAGEVN</sequence>
<dbReference type="Pfam" id="PF00583">
    <property type="entry name" value="Acetyltransf_1"/>
    <property type="match status" value="1"/>
</dbReference>
<evidence type="ECO:0000259" key="1">
    <source>
        <dbReference type="PROSITE" id="PS51186"/>
    </source>
</evidence>
<evidence type="ECO:0000313" key="3">
    <source>
        <dbReference type="Proteomes" id="UP000236742"/>
    </source>
</evidence>
<dbReference type="InterPro" id="IPR016181">
    <property type="entry name" value="Acyl_CoA_acyltransferase"/>
</dbReference>
<dbReference type="RefSeq" id="WP_146064237.1">
    <property type="nucleotide sequence ID" value="NZ_FNVD01000020.1"/>
</dbReference>
<dbReference type="InterPro" id="IPR000182">
    <property type="entry name" value="GNAT_dom"/>
</dbReference>
<accession>A0A1H5YKK3</accession>
<organism evidence="2 3">
    <name type="scientific">Jhaorihella thermophila</name>
    <dbReference type="NCBI Taxonomy" id="488547"/>
    <lineage>
        <taxon>Bacteria</taxon>
        <taxon>Pseudomonadati</taxon>
        <taxon>Pseudomonadota</taxon>
        <taxon>Alphaproteobacteria</taxon>
        <taxon>Rhodobacterales</taxon>
        <taxon>Paracoccaceae</taxon>
        <taxon>Jhaorihella</taxon>
    </lineage>
</organism>
<name>A0A1H5YKK3_9RHOB</name>
<dbReference type="OrthoDB" id="27442at2"/>
<dbReference type="Gene3D" id="3.40.630.30">
    <property type="match status" value="1"/>
</dbReference>
<reference evidence="2 3" key="1">
    <citation type="submission" date="2016-10" db="EMBL/GenBank/DDBJ databases">
        <authorList>
            <person name="de Groot N.N."/>
        </authorList>
    </citation>
    <scope>NUCLEOTIDE SEQUENCE [LARGE SCALE GENOMIC DNA]</scope>
    <source>
        <strain evidence="2 3">DSM 23413</strain>
    </source>
</reference>
<dbReference type="GO" id="GO:0016747">
    <property type="term" value="F:acyltransferase activity, transferring groups other than amino-acyl groups"/>
    <property type="evidence" value="ECO:0007669"/>
    <property type="project" value="InterPro"/>
</dbReference>
<dbReference type="Proteomes" id="UP000236742">
    <property type="component" value="Unassembled WGS sequence"/>
</dbReference>
<proteinExistence type="predicted"/>